<accession>A0A9W9M2R5</accession>
<proteinExistence type="predicted"/>
<feature type="region of interest" description="Disordered" evidence="1">
    <location>
        <begin position="80"/>
        <end position="130"/>
    </location>
</feature>
<feature type="compositionally biased region" description="Basic and acidic residues" evidence="1">
    <location>
        <begin position="1"/>
        <end position="12"/>
    </location>
</feature>
<gene>
    <name evidence="2" type="ORF">N7449_010475</name>
</gene>
<dbReference type="Proteomes" id="UP001150942">
    <property type="component" value="Unassembled WGS sequence"/>
</dbReference>
<dbReference type="AlphaFoldDB" id="A0A9W9M2R5"/>
<name>A0A9W9M2R5_9EURO</name>
<sequence length="130" mass="14740">MSHSQKQDKTSDPVKSVGLTPSQTEHLVMGYLCMEKRKVDWKKLGELCNVTPPSARTVFTKGRRCLEKWEEKRSARATIEEAKEAKEAEEVEEVEEAEEDEDDNEDSDEAVEAAHAEDTENQDGMRPISD</sequence>
<reference evidence="2" key="2">
    <citation type="journal article" date="2023" name="IMA Fungus">
        <title>Comparative genomic study of the Penicillium genus elucidates a diverse pangenome and 15 lateral gene transfer events.</title>
        <authorList>
            <person name="Petersen C."/>
            <person name="Sorensen T."/>
            <person name="Nielsen M.R."/>
            <person name="Sondergaard T.E."/>
            <person name="Sorensen J.L."/>
            <person name="Fitzpatrick D.A."/>
            <person name="Frisvad J.C."/>
            <person name="Nielsen K.L."/>
        </authorList>
    </citation>
    <scope>NUCLEOTIDE SEQUENCE</scope>
    <source>
        <strain evidence="2">IBT 20477</strain>
    </source>
</reference>
<evidence type="ECO:0000313" key="3">
    <source>
        <dbReference type="Proteomes" id="UP001150942"/>
    </source>
</evidence>
<feature type="compositionally biased region" description="Acidic residues" evidence="1">
    <location>
        <begin position="89"/>
        <end position="111"/>
    </location>
</feature>
<evidence type="ECO:0000256" key="1">
    <source>
        <dbReference type="SAM" id="MobiDB-lite"/>
    </source>
</evidence>
<keyword evidence="3" id="KW-1185">Reference proteome</keyword>
<protein>
    <submittedName>
        <fullName evidence="2">Uncharacterized protein</fullName>
    </submittedName>
</protein>
<dbReference type="EMBL" id="JAPQKQ010000007">
    <property type="protein sequence ID" value="KAJ5187481.1"/>
    <property type="molecule type" value="Genomic_DNA"/>
</dbReference>
<comment type="caution">
    <text evidence="2">The sequence shown here is derived from an EMBL/GenBank/DDBJ whole genome shotgun (WGS) entry which is preliminary data.</text>
</comment>
<organism evidence="2 3">
    <name type="scientific">Penicillium cf. viridicatum</name>
    <dbReference type="NCBI Taxonomy" id="2972119"/>
    <lineage>
        <taxon>Eukaryota</taxon>
        <taxon>Fungi</taxon>
        <taxon>Dikarya</taxon>
        <taxon>Ascomycota</taxon>
        <taxon>Pezizomycotina</taxon>
        <taxon>Eurotiomycetes</taxon>
        <taxon>Eurotiomycetidae</taxon>
        <taxon>Eurotiales</taxon>
        <taxon>Aspergillaceae</taxon>
        <taxon>Penicillium</taxon>
    </lineage>
</organism>
<reference evidence="2" key="1">
    <citation type="submission" date="2022-11" db="EMBL/GenBank/DDBJ databases">
        <authorList>
            <person name="Petersen C."/>
        </authorList>
    </citation>
    <scope>NUCLEOTIDE SEQUENCE</scope>
    <source>
        <strain evidence="2">IBT 20477</strain>
    </source>
</reference>
<evidence type="ECO:0000313" key="2">
    <source>
        <dbReference type="EMBL" id="KAJ5187481.1"/>
    </source>
</evidence>
<feature type="region of interest" description="Disordered" evidence="1">
    <location>
        <begin position="1"/>
        <end position="21"/>
    </location>
</feature>
<dbReference type="OrthoDB" id="5403747at2759"/>